<proteinExistence type="predicted"/>
<gene>
    <name evidence="3" type="ORF">ABDK96_09385</name>
</gene>
<evidence type="ECO:0000256" key="2">
    <source>
        <dbReference type="SAM" id="Phobius"/>
    </source>
</evidence>
<reference evidence="3 4" key="1">
    <citation type="submission" date="2024-05" db="EMBL/GenBank/DDBJ databases">
        <authorList>
            <person name="Yi C."/>
        </authorList>
    </citation>
    <scope>NUCLEOTIDE SEQUENCE [LARGE SCALE GENOMIC DNA]</scope>
    <source>
        <strain evidence="3 4">XS13</strain>
    </source>
</reference>
<dbReference type="EMBL" id="JBDXMX010000003">
    <property type="protein sequence ID" value="MEO9247893.1"/>
    <property type="molecule type" value="Genomic_DNA"/>
</dbReference>
<dbReference type="Proteomes" id="UP001484097">
    <property type="component" value="Unassembled WGS sequence"/>
</dbReference>
<keyword evidence="2" id="KW-1133">Transmembrane helix</keyword>
<protein>
    <submittedName>
        <fullName evidence="3">Uncharacterized protein</fullName>
    </submittedName>
</protein>
<name>A0ABV0II85_9MICC</name>
<keyword evidence="4" id="KW-1185">Reference proteome</keyword>
<evidence type="ECO:0000313" key="4">
    <source>
        <dbReference type="Proteomes" id="UP001484097"/>
    </source>
</evidence>
<feature type="transmembrane region" description="Helical" evidence="2">
    <location>
        <begin position="33"/>
        <end position="53"/>
    </location>
</feature>
<accession>A0ABV0II85</accession>
<evidence type="ECO:0000313" key="3">
    <source>
        <dbReference type="EMBL" id="MEO9247893.1"/>
    </source>
</evidence>
<feature type="region of interest" description="Disordered" evidence="1">
    <location>
        <begin position="1"/>
        <end position="20"/>
    </location>
</feature>
<keyword evidence="2" id="KW-0472">Membrane</keyword>
<organism evidence="3 4">
    <name type="scientific">Citricoccus nitrophenolicus</name>
    <dbReference type="NCBI Taxonomy" id="863575"/>
    <lineage>
        <taxon>Bacteria</taxon>
        <taxon>Bacillati</taxon>
        <taxon>Actinomycetota</taxon>
        <taxon>Actinomycetes</taxon>
        <taxon>Micrococcales</taxon>
        <taxon>Micrococcaceae</taxon>
        <taxon>Citricoccus</taxon>
    </lineage>
</organism>
<evidence type="ECO:0000256" key="1">
    <source>
        <dbReference type="SAM" id="MobiDB-lite"/>
    </source>
</evidence>
<dbReference type="RefSeq" id="WP_309811119.1">
    <property type="nucleotide sequence ID" value="NZ_JBDXMX010000003.1"/>
</dbReference>
<sequence>MSTAPQHPQSGRDAGRPADVEVSDGAAATSGPYNAVAVLLALIVIAALAYGLVQTAIKASALFTG</sequence>
<keyword evidence="2" id="KW-0812">Transmembrane</keyword>
<comment type="caution">
    <text evidence="3">The sequence shown here is derived from an EMBL/GenBank/DDBJ whole genome shotgun (WGS) entry which is preliminary data.</text>
</comment>